<dbReference type="PANTHER" id="PTHR36264:SF5">
    <property type="entry name" value="SET DOMAIN-CONTAINING PROTEIN"/>
    <property type="match status" value="1"/>
</dbReference>
<organism evidence="1 2">
    <name type="scientific">Forsythia ovata</name>
    <dbReference type="NCBI Taxonomy" id="205694"/>
    <lineage>
        <taxon>Eukaryota</taxon>
        <taxon>Viridiplantae</taxon>
        <taxon>Streptophyta</taxon>
        <taxon>Embryophyta</taxon>
        <taxon>Tracheophyta</taxon>
        <taxon>Spermatophyta</taxon>
        <taxon>Magnoliopsida</taxon>
        <taxon>eudicotyledons</taxon>
        <taxon>Gunneridae</taxon>
        <taxon>Pentapetalae</taxon>
        <taxon>asterids</taxon>
        <taxon>lamiids</taxon>
        <taxon>Lamiales</taxon>
        <taxon>Oleaceae</taxon>
        <taxon>Forsythieae</taxon>
        <taxon>Forsythia</taxon>
    </lineage>
</organism>
<evidence type="ECO:0000313" key="2">
    <source>
        <dbReference type="Proteomes" id="UP001604277"/>
    </source>
</evidence>
<sequence length="245" mass="28570">MASRQNQLPIPSYSRHFYAHFMDYKRFDRDCVGRNNNGGVEALAGRGGDRTSWNLWWCLPDNSTESLRTYASNPHFDRSLPKGPVVPSPGIIGAEELVCKTTNALYQITRVLIEIKDVYPPPILDYQNPWQIKKILTHYEVNTGKIRVSFFDMFEQVFRYWNLCMANNVVLGHKVNVILWDVTDNHNPKRYRNESVYVEMLPNDDYTLACMELFKDLSLNIDDEIGLYWDPRASTFQFKLLCKTL</sequence>
<comment type="caution">
    <text evidence="1">The sequence shown here is derived from an EMBL/GenBank/DDBJ whole genome shotgun (WGS) entry which is preliminary data.</text>
</comment>
<accession>A0ABD1P8Q0</accession>
<proteinExistence type="predicted"/>
<dbReference type="Proteomes" id="UP001604277">
    <property type="component" value="Unassembled WGS sequence"/>
</dbReference>
<name>A0ABD1P8Q0_9LAMI</name>
<dbReference type="EMBL" id="JBFOLJ010000021">
    <property type="protein sequence ID" value="KAL2459743.1"/>
    <property type="molecule type" value="Genomic_DNA"/>
</dbReference>
<reference evidence="2" key="1">
    <citation type="submission" date="2024-07" db="EMBL/GenBank/DDBJ databases">
        <title>Two chromosome-level genome assemblies of Korean endemic species Abeliophyllum distichum and Forsythia ovata (Oleaceae).</title>
        <authorList>
            <person name="Jang H."/>
        </authorList>
    </citation>
    <scope>NUCLEOTIDE SEQUENCE [LARGE SCALE GENOMIC DNA]</scope>
</reference>
<dbReference type="PANTHER" id="PTHR36264">
    <property type="entry name" value="SET DOMAIN-CONTAINING PROTEIN"/>
    <property type="match status" value="1"/>
</dbReference>
<dbReference type="AlphaFoldDB" id="A0ABD1P8Q0"/>
<gene>
    <name evidence="1" type="ORF">Fot_54487</name>
</gene>
<evidence type="ECO:0000313" key="1">
    <source>
        <dbReference type="EMBL" id="KAL2459743.1"/>
    </source>
</evidence>
<protein>
    <submittedName>
        <fullName evidence="1">Uncharacterized protein</fullName>
    </submittedName>
</protein>
<keyword evidence="2" id="KW-1185">Reference proteome</keyword>